<organism evidence="3 4">
    <name type="scientific">Suicoccus acidiformans</name>
    <dbReference type="NCBI Taxonomy" id="2036206"/>
    <lineage>
        <taxon>Bacteria</taxon>
        <taxon>Bacillati</taxon>
        <taxon>Bacillota</taxon>
        <taxon>Bacilli</taxon>
        <taxon>Lactobacillales</taxon>
        <taxon>Aerococcaceae</taxon>
        <taxon>Suicoccus</taxon>
    </lineage>
</organism>
<feature type="transmembrane region" description="Helical" evidence="2">
    <location>
        <begin position="344"/>
        <end position="364"/>
    </location>
</feature>
<keyword evidence="2" id="KW-1133">Transmembrane helix</keyword>
<dbReference type="AlphaFoldDB" id="A0A347WI14"/>
<name>A0A347WI14_9LACT</name>
<dbReference type="GO" id="GO:0016020">
    <property type="term" value="C:membrane"/>
    <property type="evidence" value="ECO:0007669"/>
    <property type="project" value="InterPro"/>
</dbReference>
<evidence type="ECO:0000313" key="3">
    <source>
        <dbReference type="EMBL" id="AXY24721.1"/>
    </source>
</evidence>
<feature type="region of interest" description="Disordered" evidence="1">
    <location>
        <begin position="1"/>
        <end position="26"/>
    </location>
</feature>
<dbReference type="EMBL" id="CP023434">
    <property type="protein sequence ID" value="AXY24721.1"/>
    <property type="molecule type" value="Genomic_DNA"/>
</dbReference>
<feature type="transmembrane region" description="Helical" evidence="2">
    <location>
        <begin position="415"/>
        <end position="435"/>
    </location>
</feature>
<dbReference type="PIRSF" id="PIRSF037259">
    <property type="entry name" value="EcsB_ABC"/>
    <property type="match status" value="1"/>
</dbReference>
<proteinExistence type="predicted"/>
<evidence type="ECO:0000313" key="4">
    <source>
        <dbReference type="Proteomes" id="UP000263232"/>
    </source>
</evidence>
<feature type="transmembrane region" description="Helical" evidence="2">
    <location>
        <begin position="57"/>
        <end position="77"/>
    </location>
</feature>
<evidence type="ECO:0000256" key="1">
    <source>
        <dbReference type="SAM" id="MobiDB-lite"/>
    </source>
</evidence>
<feature type="transmembrane region" description="Helical" evidence="2">
    <location>
        <begin position="320"/>
        <end position="338"/>
    </location>
</feature>
<reference evidence="3 4" key="1">
    <citation type="submission" date="2017-09" db="EMBL/GenBank/DDBJ databases">
        <title>Complete genome sequence of Oxytococcus suis strain ZY16052.</title>
        <authorList>
            <person name="Li F."/>
        </authorList>
    </citation>
    <scope>NUCLEOTIDE SEQUENCE [LARGE SCALE GENOMIC DNA]</scope>
    <source>
        <strain evidence="3 4">ZY16052</strain>
    </source>
</reference>
<gene>
    <name evidence="3" type="ORF">CL176_01010</name>
</gene>
<feature type="transmembrane region" description="Helical" evidence="2">
    <location>
        <begin position="210"/>
        <end position="243"/>
    </location>
</feature>
<dbReference type="Pfam" id="PF05975">
    <property type="entry name" value="EcsB"/>
    <property type="match status" value="1"/>
</dbReference>
<protein>
    <recommendedName>
        <fullName evidence="5">ABC transporter permease</fullName>
    </recommendedName>
</protein>
<evidence type="ECO:0008006" key="5">
    <source>
        <dbReference type="Google" id="ProtNLM"/>
    </source>
</evidence>
<dbReference type="OrthoDB" id="2447941at2"/>
<sequence length="444" mass="51367">MAKQASAGVAIDAKNRRRPPKQRQSMPKSLDELFRFRFHKHLQEIGKYGRLILNDHFSIILFVLFAFGITFYQNILIRVQASNPAEVRIPIIIISLVWLAFCFNLGQPLWYTKDPDKSYLFARGEEWTPYWLKGTLLGLIIPAICFGVGQLIVYPFISYVSAWQGGQIWFFITLGLLMKLISFLLLYLNIYDLGFGRKGSPLPQIAHTSLYTLLLLGTLVLPPGYHIGLMASAAILGLGYILWAMSQRRKRWIQFDYVVHQETLREAKFYRLVSIFADVPDQKVTVSRRQYLDWFLKQMGTLNQSRYGYLYMRVLFRNDAYAGIWLRVMIFVAVMLVFAPSPIFAVLLGVLGYILTLVQLMPLMKHYQRHPIQKIYPNRAGSQVETFRMTMTIIIGLQTAVYALVYVFAASEFVHVPWVIVSWILVAAILLMSYIPWWGRHNEI</sequence>
<dbReference type="KEGG" id="abae:CL176_01010"/>
<evidence type="ECO:0000256" key="2">
    <source>
        <dbReference type="SAM" id="Phobius"/>
    </source>
</evidence>
<feature type="transmembrane region" description="Helical" evidence="2">
    <location>
        <begin position="89"/>
        <end position="110"/>
    </location>
</feature>
<feature type="transmembrane region" description="Helical" evidence="2">
    <location>
        <begin position="168"/>
        <end position="190"/>
    </location>
</feature>
<feature type="transmembrane region" description="Helical" evidence="2">
    <location>
        <begin position="130"/>
        <end position="156"/>
    </location>
</feature>
<keyword evidence="4" id="KW-1185">Reference proteome</keyword>
<keyword evidence="2" id="KW-0812">Transmembrane</keyword>
<dbReference type="InterPro" id="IPR010288">
    <property type="entry name" value="EcsB_ABC"/>
</dbReference>
<feature type="transmembrane region" description="Helical" evidence="2">
    <location>
        <begin position="385"/>
        <end position="409"/>
    </location>
</feature>
<dbReference type="RefSeq" id="WP_118989645.1">
    <property type="nucleotide sequence ID" value="NZ_CP023434.1"/>
</dbReference>
<keyword evidence="2" id="KW-0472">Membrane</keyword>
<accession>A0A347WI14</accession>
<dbReference type="Proteomes" id="UP000263232">
    <property type="component" value="Chromosome"/>
</dbReference>